<evidence type="ECO:0000256" key="3">
    <source>
        <dbReference type="SAM" id="SignalP"/>
    </source>
</evidence>
<dbReference type="InterPro" id="IPR009045">
    <property type="entry name" value="Zn_M74/Hedgehog-like"/>
</dbReference>
<name>A0A7W7Q0X8_9PSEU</name>
<dbReference type="Proteomes" id="UP000520767">
    <property type="component" value="Unassembled WGS sequence"/>
</dbReference>
<dbReference type="InterPro" id="IPR003709">
    <property type="entry name" value="VanY-like_core_dom"/>
</dbReference>
<feature type="region of interest" description="Disordered" evidence="2">
    <location>
        <begin position="162"/>
        <end position="191"/>
    </location>
</feature>
<evidence type="ECO:0000256" key="1">
    <source>
        <dbReference type="SAM" id="Coils"/>
    </source>
</evidence>
<dbReference type="RefSeq" id="WP_311770875.1">
    <property type="nucleotide sequence ID" value="NZ_JACHJQ010000001.1"/>
</dbReference>
<keyword evidence="3" id="KW-0732">Signal</keyword>
<comment type="caution">
    <text evidence="5">The sequence shown here is derived from an EMBL/GenBank/DDBJ whole genome shotgun (WGS) entry which is preliminary data.</text>
</comment>
<dbReference type="Gene3D" id="3.30.1380.10">
    <property type="match status" value="1"/>
</dbReference>
<evidence type="ECO:0000313" key="5">
    <source>
        <dbReference type="EMBL" id="MBB4904796.1"/>
    </source>
</evidence>
<protein>
    <submittedName>
        <fullName evidence="5">Prefoldin subunit 5</fullName>
    </submittedName>
</protein>
<keyword evidence="1" id="KW-0175">Coiled coil</keyword>
<dbReference type="InterPro" id="IPR052179">
    <property type="entry name" value="DD-CPase-like"/>
</dbReference>
<dbReference type="GO" id="GO:0006508">
    <property type="term" value="P:proteolysis"/>
    <property type="evidence" value="ECO:0007669"/>
    <property type="project" value="InterPro"/>
</dbReference>
<dbReference type="PANTHER" id="PTHR34385:SF1">
    <property type="entry name" value="PEPTIDOGLYCAN L-ALANYL-D-GLUTAMATE ENDOPEPTIDASE CWLK"/>
    <property type="match status" value="1"/>
</dbReference>
<evidence type="ECO:0000256" key="2">
    <source>
        <dbReference type="SAM" id="MobiDB-lite"/>
    </source>
</evidence>
<dbReference type="InterPro" id="IPR038765">
    <property type="entry name" value="Papain-like_cys_pep_sf"/>
</dbReference>
<feature type="chain" id="PRO_5038667434" evidence="3">
    <location>
        <begin position="17"/>
        <end position="548"/>
    </location>
</feature>
<dbReference type="Gene3D" id="3.90.1720.10">
    <property type="entry name" value="endopeptidase domain like (from Nostoc punctiforme)"/>
    <property type="match status" value="1"/>
</dbReference>
<evidence type="ECO:0000259" key="4">
    <source>
        <dbReference type="Pfam" id="PF02557"/>
    </source>
</evidence>
<feature type="coiled-coil region" evidence="1">
    <location>
        <begin position="47"/>
        <end position="81"/>
    </location>
</feature>
<dbReference type="SUPFAM" id="SSF55166">
    <property type="entry name" value="Hedgehog/DD-peptidase"/>
    <property type="match status" value="1"/>
</dbReference>
<accession>A0A7W7Q0X8</accession>
<feature type="signal peptide" evidence="3">
    <location>
        <begin position="1"/>
        <end position="16"/>
    </location>
</feature>
<dbReference type="Pfam" id="PF02557">
    <property type="entry name" value="VanY"/>
    <property type="match status" value="1"/>
</dbReference>
<dbReference type="CDD" id="cd14814">
    <property type="entry name" value="Peptidase_M15"/>
    <property type="match status" value="1"/>
</dbReference>
<dbReference type="PANTHER" id="PTHR34385">
    <property type="entry name" value="D-ALANYL-D-ALANINE CARBOXYPEPTIDASE"/>
    <property type="match status" value="1"/>
</dbReference>
<feature type="compositionally biased region" description="Basic and acidic residues" evidence="2">
    <location>
        <begin position="170"/>
        <end position="183"/>
    </location>
</feature>
<proteinExistence type="predicted"/>
<organism evidence="5 6">
    <name type="scientific">Actinophytocola algeriensis</name>
    <dbReference type="NCBI Taxonomy" id="1768010"/>
    <lineage>
        <taxon>Bacteria</taxon>
        <taxon>Bacillati</taxon>
        <taxon>Actinomycetota</taxon>
        <taxon>Actinomycetes</taxon>
        <taxon>Pseudonocardiales</taxon>
        <taxon>Pseudonocardiaceae</taxon>
    </lineage>
</organism>
<gene>
    <name evidence="5" type="ORF">FHR82_001006</name>
</gene>
<keyword evidence="6" id="KW-1185">Reference proteome</keyword>
<dbReference type="AlphaFoldDB" id="A0A7W7Q0X8"/>
<dbReference type="GO" id="GO:0008233">
    <property type="term" value="F:peptidase activity"/>
    <property type="evidence" value="ECO:0007669"/>
    <property type="project" value="InterPro"/>
</dbReference>
<dbReference type="EMBL" id="JACHJQ010000001">
    <property type="protein sequence ID" value="MBB4904796.1"/>
    <property type="molecule type" value="Genomic_DNA"/>
</dbReference>
<sequence>MAVGLALAAALLTAPAAEPGPPGAPAADPRPGEAFAAPEVARLQRTATDVQRELADLAGHIHDAERELRTANDAAAAARAERTAADDVVAAQQAEVDAYSATVYETLAQPEELRALLSADDPSEFLDGTGLLDRLRADQDVRLAGAVRRQTAALAAEDAAEEAAGAAGRRKADLDRRNADASDRAAAVSSELRGVVSDTNAAVVAQQKAQQQRNRTTADNWRAYLDRLAAAGITPPPAERLRDPDHFPAGLTAMSEPGVAERTLPSGERLLVLPAETVAAVTHAVDALGKPYVPDGAGPVAYSCDGLVSAGYGAAVPPGLADQYAVLAPVTTPHPGDLVFLGPKQYGVQGVGIVLDERTMLAADARLAGVVVTDLPADALGFARPALAHVAPRAVPEATDDGLPWRCGGVSVPSGVWGGYPNGFIPQTALCPLGMAAHRLRCDAAAAFGAMNEAYTTTFGTPMCLTDSYRGFDAQVRLYAQKPALAAVPGTSNHGWGLALDLCGGAQSFGSAQYAWLRANALSFGWVNPEWAWPGRGREEPWHWEFGG</sequence>
<evidence type="ECO:0000313" key="6">
    <source>
        <dbReference type="Proteomes" id="UP000520767"/>
    </source>
</evidence>
<dbReference type="SUPFAM" id="SSF54001">
    <property type="entry name" value="Cysteine proteinases"/>
    <property type="match status" value="1"/>
</dbReference>
<reference evidence="5 6" key="1">
    <citation type="submission" date="2020-08" db="EMBL/GenBank/DDBJ databases">
        <title>Genomic Encyclopedia of Type Strains, Phase III (KMG-III): the genomes of soil and plant-associated and newly described type strains.</title>
        <authorList>
            <person name="Whitman W."/>
        </authorList>
    </citation>
    <scope>NUCLEOTIDE SEQUENCE [LARGE SCALE GENOMIC DNA]</scope>
    <source>
        <strain evidence="5 6">CECT 8960</strain>
    </source>
</reference>
<feature type="domain" description="D-alanyl-D-alanine carboxypeptidase-like core" evidence="4">
    <location>
        <begin position="438"/>
        <end position="547"/>
    </location>
</feature>